<sequence>MSLCFYGVEPHSIMFDGMMGMDGLLPRAVSLAADEYFSTSSQSHGEEPDITREKSELASVPGARLDQSTRV</sequence>
<comment type="caution">
    <text evidence="2">The sequence shown here is derived from an EMBL/GenBank/DDBJ whole genome shotgun (WGS) entry which is preliminary data.</text>
</comment>
<feature type="compositionally biased region" description="Basic and acidic residues" evidence="1">
    <location>
        <begin position="44"/>
        <end position="56"/>
    </location>
</feature>
<gene>
    <name evidence="2" type="ORF">GCM10010989_29030</name>
</gene>
<keyword evidence="3" id="KW-1185">Reference proteome</keyword>
<organism evidence="2 3">
    <name type="scientific">Croceicoccus pelagius</name>
    <dbReference type="NCBI Taxonomy" id="1703341"/>
    <lineage>
        <taxon>Bacteria</taxon>
        <taxon>Pseudomonadati</taxon>
        <taxon>Pseudomonadota</taxon>
        <taxon>Alphaproteobacteria</taxon>
        <taxon>Sphingomonadales</taxon>
        <taxon>Erythrobacteraceae</taxon>
        <taxon>Croceicoccus</taxon>
    </lineage>
</organism>
<proteinExistence type="predicted"/>
<name>A0A916YMP5_9SPHN</name>
<dbReference type="EMBL" id="BMIO01000013">
    <property type="protein sequence ID" value="GGD53002.1"/>
    <property type="molecule type" value="Genomic_DNA"/>
</dbReference>
<accession>A0A916YMP5</accession>
<evidence type="ECO:0000313" key="2">
    <source>
        <dbReference type="EMBL" id="GGD53002.1"/>
    </source>
</evidence>
<feature type="region of interest" description="Disordered" evidence="1">
    <location>
        <begin position="39"/>
        <end position="71"/>
    </location>
</feature>
<evidence type="ECO:0000313" key="3">
    <source>
        <dbReference type="Proteomes" id="UP000598997"/>
    </source>
</evidence>
<protein>
    <submittedName>
        <fullName evidence="2">Uncharacterized protein</fullName>
    </submittedName>
</protein>
<evidence type="ECO:0000256" key="1">
    <source>
        <dbReference type="SAM" id="MobiDB-lite"/>
    </source>
</evidence>
<reference evidence="2 3" key="1">
    <citation type="journal article" date="2014" name="Int. J. Syst. Evol. Microbiol.">
        <title>Complete genome sequence of Corynebacterium casei LMG S-19264T (=DSM 44701T), isolated from a smear-ripened cheese.</title>
        <authorList>
            <consortium name="US DOE Joint Genome Institute (JGI-PGF)"/>
            <person name="Walter F."/>
            <person name="Albersmeier A."/>
            <person name="Kalinowski J."/>
            <person name="Ruckert C."/>
        </authorList>
    </citation>
    <scope>NUCLEOTIDE SEQUENCE [LARGE SCALE GENOMIC DNA]</scope>
    <source>
        <strain evidence="2 3">CGMCC 1.15358</strain>
    </source>
</reference>
<dbReference type="Proteomes" id="UP000598997">
    <property type="component" value="Unassembled WGS sequence"/>
</dbReference>
<dbReference type="RefSeq" id="WP_172807423.1">
    <property type="nucleotide sequence ID" value="NZ_LYWY01000003.1"/>
</dbReference>
<dbReference type="AlphaFoldDB" id="A0A916YMP5"/>